<evidence type="ECO:0000313" key="4">
    <source>
        <dbReference type="Proteomes" id="UP000077786"/>
    </source>
</evidence>
<keyword evidence="1" id="KW-0460">Magnesium</keyword>
<proteinExistence type="predicted"/>
<organism evidence="3 4">
    <name type="scientific">Gluconobacter cerinus</name>
    <dbReference type="NCBI Taxonomy" id="38307"/>
    <lineage>
        <taxon>Bacteria</taxon>
        <taxon>Pseudomonadati</taxon>
        <taxon>Pseudomonadota</taxon>
        <taxon>Alphaproteobacteria</taxon>
        <taxon>Acetobacterales</taxon>
        <taxon>Acetobacteraceae</taxon>
        <taxon>Gluconobacter</taxon>
    </lineage>
</organism>
<dbReference type="OrthoDB" id="159246at2"/>
<dbReference type="InterPro" id="IPR025877">
    <property type="entry name" value="MobA-like_NTP_Trfase"/>
</dbReference>
<evidence type="ECO:0000256" key="1">
    <source>
        <dbReference type="ARBA" id="ARBA00022842"/>
    </source>
</evidence>
<keyword evidence="3" id="KW-0548">Nucleotidyltransferase</keyword>
<dbReference type="Gene3D" id="3.90.550.10">
    <property type="entry name" value="Spore Coat Polysaccharide Biosynthesis Protein SpsA, Chain A"/>
    <property type="match status" value="1"/>
</dbReference>
<comment type="caution">
    <text evidence="3">The sequence shown here is derived from an EMBL/GenBank/DDBJ whole genome shotgun (WGS) entry which is preliminary data.</text>
</comment>
<reference evidence="3 4" key="1">
    <citation type="submission" date="2016-03" db="EMBL/GenBank/DDBJ databases">
        <title>Draft genome sequence of Gluconobacter cerinus strain CECT 9110.</title>
        <authorList>
            <person name="Sainz F."/>
            <person name="Mas A."/>
            <person name="Torija M.J."/>
        </authorList>
    </citation>
    <scope>NUCLEOTIDE SEQUENCE [LARGE SCALE GENOMIC DNA]</scope>
    <source>
        <strain evidence="3 4">CECT 9110</strain>
    </source>
</reference>
<dbReference type="RefSeq" id="WP_064274092.1">
    <property type="nucleotide sequence ID" value="NZ_LUTU01000005.1"/>
</dbReference>
<dbReference type="EMBL" id="LUTU01000005">
    <property type="protein sequence ID" value="OAJ68638.1"/>
    <property type="molecule type" value="Genomic_DNA"/>
</dbReference>
<dbReference type="Pfam" id="PF12804">
    <property type="entry name" value="NTP_transf_3"/>
    <property type="match status" value="1"/>
</dbReference>
<gene>
    <name evidence="3" type="ORF">A0123_01346</name>
</gene>
<evidence type="ECO:0000313" key="3">
    <source>
        <dbReference type="EMBL" id="OAJ68638.1"/>
    </source>
</evidence>
<evidence type="ECO:0000259" key="2">
    <source>
        <dbReference type="Pfam" id="PF12804"/>
    </source>
</evidence>
<feature type="domain" description="MobA-like NTP transferase" evidence="2">
    <location>
        <begin position="23"/>
        <end position="183"/>
    </location>
</feature>
<accession>A0A1B6VNK2</accession>
<name>A0A1B6VNK2_9PROT</name>
<sequence length="251" mass="27082">MSLPVLVLAGSRDGEHDVLAQLGKVSHKALLPVNGQPMLGRVLRVLESMPALGPITISIEAPDRIRDISGQAHVLQSAPSPSESVAEALSKVGTPCLVTTADHALLRPEWISEFLGKTAGCDLAVGVALRETVERDVPTTKRTYIRLADMSFSGCNLFWMGTPQAAEVVELWKRLQKDRKHPLKMARTLGFGTLLRALTGRLDSTALCRRIEVLTGAKIRLVPLSDGQAAVDVDKPSDLTLAEQLLAQRSS</sequence>
<dbReference type="SUPFAM" id="SSF53448">
    <property type="entry name" value="Nucleotide-diphospho-sugar transferases"/>
    <property type="match status" value="1"/>
</dbReference>
<dbReference type="GO" id="GO:0016779">
    <property type="term" value="F:nucleotidyltransferase activity"/>
    <property type="evidence" value="ECO:0007669"/>
    <property type="project" value="UniProtKB-KW"/>
</dbReference>
<keyword evidence="3" id="KW-0808">Transferase</keyword>
<dbReference type="PATRIC" id="fig|38307.3.peg.1382"/>
<dbReference type="AlphaFoldDB" id="A0A1B6VNK2"/>
<protein>
    <submittedName>
        <fullName evidence="3">2-C-methyl-D-erythritol 4-phosphate cytidylyltransferase</fullName>
    </submittedName>
</protein>
<dbReference type="InterPro" id="IPR029044">
    <property type="entry name" value="Nucleotide-diphossugar_trans"/>
</dbReference>
<dbReference type="Proteomes" id="UP000077786">
    <property type="component" value="Unassembled WGS sequence"/>
</dbReference>